<evidence type="ECO:0000313" key="1">
    <source>
        <dbReference type="EMBL" id="KAH7942145.1"/>
    </source>
</evidence>
<dbReference type="EMBL" id="CM023476">
    <property type="protein sequence ID" value="KAH7942145.1"/>
    <property type="molecule type" value="Genomic_DNA"/>
</dbReference>
<evidence type="ECO:0000313" key="2">
    <source>
        <dbReference type="Proteomes" id="UP000821865"/>
    </source>
</evidence>
<comment type="caution">
    <text evidence="1">The sequence shown here is derived from an EMBL/GenBank/DDBJ whole genome shotgun (WGS) entry which is preliminary data.</text>
</comment>
<protein>
    <submittedName>
        <fullName evidence="1">Uncharacterized protein</fullName>
    </submittedName>
</protein>
<accession>A0ACB8CH75</accession>
<keyword evidence="2" id="KW-1185">Reference proteome</keyword>
<name>A0ACB8CH75_DERSI</name>
<reference evidence="1" key="1">
    <citation type="submission" date="2020-05" db="EMBL/GenBank/DDBJ databases">
        <title>Large-scale comparative analyses of tick genomes elucidate their genetic diversity and vector capacities.</title>
        <authorList>
            <person name="Jia N."/>
            <person name="Wang J."/>
            <person name="Shi W."/>
            <person name="Du L."/>
            <person name="Sun Y."/>
            <person name="Zhan W."/>
            <person name="Jiang J."/>
            <person name="Wang Q."/>
            <person name="Zhang B."/>
            <person name="Ji P."/>
            <person name="Sakyi L.B."/>
            <person name="Cui X."/>
            <person name="Yuan T."/>
            <person name="Jiang B."/>
            <person name="Yang W."/>
            <person name="Lam T.T.-Y."/>
            <person name="Chang Q."/>
            <person name="Ding S."/>
            <person name="Wang X."/>
            <person name="Zhu J."/>
            <person name="Ruan X."/>
            <person name="Zhao L."/>
            <person name="Wei J."/>
            <person name="Que T."/>
            <person name="Du C."/>
            <person name="Cheng J."/>
            <person name="Dai P."/>
            <person name="Han X."/>
            <person name="Huang E."/>
            <person name="Gao Y."/>
            <person name="Liu J."/>
            <person name="Shao H."/>
            <person name="Ye R."/>
            <person name="Li L."/>
            <person name="Wei W."/>
            <person name="Wang X."/>
            <person name="Wang C."/>
            <person name="Yang T."/>
            <person name="Huo Q."/>
            <person name="Li W."/>
            <person name="Guo W."/>
            <person name="Chen H."/>
            <person name="Zhou L."/>
            <person name="Ni X."/>
            <person name="Tian J."/>
            <person name="Zhou Y."/>
            <person name="Sheng Y."/>
            <person name="Liu T."/>
            <person name="Pan Y."/>
            <person name="Xia L."/>
            <person name="Li J."/>
            <person name="Zhao F."/>
            <person name="Cao W."/>
        </authorList>
    </citation>
    <scope>NUCLEOTIDE SEQUENCE</scope>
    <source>
        <strain evidence="1">Dsil-2018</strain>
    </source>
</reference>
<sequence length="1612" mass="177361">MSKDVGKKHAGHRRHRQKSVEGGALSPSATSPAGIASPGLSPMIMSGAASPLSQHSPDNPSAGQPASLGRIITRQPSSPGSVTTAELVSSGSGSGGRPYPGSPHTGAVTSTVCGGTTAVEPAPMSLSSGVTPVSSVAFTAPSPSADGHAEPTSAKDQGPGAGYAPPRHSSSVHTDQLDPSKGPTLMGMTKGTTSRTMSPHKLIAGVAGPLQQLHIRPYMERKPNIGLAASPRNWSRKNEAVPPALSSTSERTAAKNHHCALLMASCGFLALLSFLVIFLSRWHQRTESHSALCDTEDCRAHASLLTKHLNWTLDPCEDFQAFVCSAVRSSSDHGEIFKTVMDRLRLSWLQRLQDILVGGSLKIPVGRKALAMYSRCRDKYPSDKPDSPLFLNFIRQQGWNWPRPPGQFEPPLQFAIKLAYVWQTPFWMSVSVLEVAGQSSSATRLRVQIRPSMLVPVLLHHHQIARPVYDTYWDLYLSHMYPDNTTRPNISKTAVDEIRDLEEQILRTLNSLVNYASPKPTVFSFGNISAYVPNASALQWLRCFQHSIILSRQLSSDDEIVVSNVRLLLMVSSFLEKYDVGKLNMHLTWLLVQYYGPVADYRMLVDHYGSTQKAAAYLPVFCGHQVEASYKILLAALDLVFRFNARDINTINDGFDDLVSTAVQKVNASDWIDDESKAQLTEKIFDVKKSLWPPDAFVNADLLEQLYGRFAENATSFAALWMTTRMAANIIMMRSQYKEVRNLPWNSLPAYLNYDYASNTMELATATIAAPLYYPKGSKAMLYGGLLFLMVTHLVRAFDNEGVHVDAQWIQGLPVRSRQLDKFGTHVTKQRYQTLIDACTQGTSPKPSGKGGKGHRATAHHHKGAAHEGPGVQSAASGAGQAGPPPDSQAANDQCRGVAGATSLPVAESKVPNPPTQPDAVAPSAKKQDAPQPEAAQAGPTSQQKTVETAMAVVSPAMQDGKRKKIAITLACFGTILVASSLILYVVSSRRQKSSPFCSTEDCRKHAKLLTDNINWKLDPCEDFAAFVCSARSSSGRGSSGVSVMDSFAESWKESLAMYEKCRNFSRDAARPKVFIDFLVSQGLGWPELPEVLPSPLNYILKLAYKWQAPFWISVSVVQSLNQSSPLRRVLINPGMYIPVLWSQHKSATESYAYTKYWDRYLRRLYPDPASRPVLNETVVYETLKVEKDVLDSLYAVFTSKAPKPASFSFGDLPDHVPNVSTSVWCESFQSALLLEPELSLNDTIVVNDVNLLKTIANLFSKYDRKQLSMHLTWLLVQYYAPVSDYRLLVDFFNDDEGTAAAQLPLFCAYQVEAPYRVLIIALGLVSRFTAEDRKIIDDGFDGLVSAAVDRVQKSQWMDTPSKKSITKKLLAAKKALWPPDSLLKDGVLDSIYFAFPGKDASLAEYWIDSRRSMILMNKTEFYEEALRLPWNTLPGYVSYDYALNSVNIAMAVLAQPAYYTHGSKAMLHGGLLFLLGTQLARAIDSEGLRWTADGAKVDSIVTVSTQREFKKKDACISNLAKSIYPEVPALTMSLSALKKAHIRDGSVPLALNEKLPEDKVFFMTLCYLSCNTTGLLRLDCNKVVQNSEDFAKAFSCPKGSNMNPEEKCTFF</sequence>
<gene>
    <name evidence="1" type="ORF">HPB49_021244</name>
</gene>
<dbReference type="Proteomes" id="UP000821865">
    <property type="component" value="Chromosome 7"/>
</dbReference>
<proteinExistence type="predicted"/>
<organism evidence="1 2">
    <name type="scientific">Dermacentor silvarum</name>
    <name type="common">Tick</name>
    <dbReference type="NCBI Taxonomy" id="543639"/>
    <lineage>
        <taxon>Eukaryota</taxon>
        <taxon>Metazoa</taxon>
        <taxon>Ecdysozoa</taxon>
        <taxon>Arthropoda</taxon>
        <taxon>Chelicerata</taxon>
        <taxon>Arachnida</taxon>
        <taxon>Acari</taxon>
        <taxon>Parasitiformes</taxon>
        <taxon>Ixodida</taxon>
        <taxon>Ixodoidea</taxon>
        <taxon>Ixodidae</taxon>
        <taxon>Rhipicephalinae</taxon>
        <taxon>Dermacentor</taxon>
    </lineage>
</organism>